<dbReference type="AlphaFoldDB" id="A0A2D3UYB9"/>
<dbReference type="SUPFAM" id="SSF53474">
    <property type="entry name" value="alpha/beta-Hydrolases"/>
    <property type="match status" value="1"/>
</dbReference>
<proteinExistence type="predicted"/>
<sequence>MFGSRYTALTFDKLAQSTGVRVIYVDRPGFGGSTPVALEQRVQVWLETVPVLLQRLEVKHVALCTHSAGTIYTLNTMLHHRNILSPIAPYVAFMAPWVHSEHSQVALTTALSKLPSGFISPWSDIATFINTKIVPAASLSGGIFSTIANVFQTGSPTINTDMQDKYGDEETGKQIEKLQTKYMFAESMAGGTEEARLCLKSDGEGLMGACENYERYVEVLRDQEKKEGRNDGGPKLKVSLHFAESDALIGKGGKEYFEKCWKQDGVGEVIETDSTEYPGTNHDSVLIDFNKGALKRIFEAIASAHQG</sequence>
<reference evidence="1 2" key="1">
    <citation type="submission" date="2016-03" db="EMBL/GenBank/DDBJ databases">
        <authorList>
            <person name="Ploux O."/>
        </authorList>
    </citation>
    <scope>NUCLEOTIDE SEQUENCE [LARGE SCALE GENOMIC DNA]</scope>
    <source>
        <strain evidence="1 2">URUG2</strain>
    </source>
</reference>
<dbReference type="Gene3D" id="3.40.50.1820">
    <property type="entry name" value="alpha/beta hydrolase"/>
    <property type="match status" value="1"/>
</dbReference>
<dbReference type="EMBL" id="FJUY01000009">
    <property type="protein sequence ID" value="CZT20438.1"/>
    <property type="molecule type" value="Genomic_DNA"/>
</dbReference>
<dbReference type="GeneID" id="35601437"/>
<organism evidence="1 2">
    <name type="scientific">Ramularia collo-cygni</name>
    <dbReference type="NCBI Taxonomy" id="112498"/>
    <lineage>
        <taxon>Eukaryota</taxon>
        <taxon>Fungi</taxon>
        <taxon>Dikarya</taxon>
        <taxon>Ascomycota</taxon>
        <taxon>Pezizomycotina</taxon>
        <taxon>Dothideomycetes</taxon>
        <taxon>Dothideomycetidae</taxon>
        <taxon>Mycosphaerellales</taxon>
        <taxon>Mycosphaerellaceae</taxon>
        <taxon>Ramularia</taxon>
    </lineage>
</organism>
<protein>
    <recommendedName>
        <fullName evidence="3">AB hydrolase-1 domain-containing protein</fullName>
    </recommendedName>
</protein>
<name>A0A2D3UYB9_9PEZI</name>
<dbReference type="InterPro" id="IPR029058">
    <property type="entry name" value="AB_hydrolase_fold"/>
</dbReference>
<evidence type="ECO:0000313" key="1">
    <source>
        <dbReference type="EMBL" id="CZT20438.1"/>
    </source>
</evidence>
<dbReference type="RefSeq" id="XP_023627327.1">
    <property type="nucleotide sequence ID" value="XM_023771559.1"/>
</dbReference>
<evidence type="ECO:0008006" key="3">
    <source>
        <dbReference type="Google" id="ProtNLM"/>
    </source>
</evidence>
<dbReference type="OrthoDB" id="294702at2759"/>
<dbReference type="STRING" id="112498.A0A2D3UYB9"/>
<accession>A0A2D3UYB9</accession>
<gene>
    <name evidence="1" type="ORF">RCC_06298</name>
</gene>
<keyword evidence="2" id="KW-1185">Reference proteome</keyword>
<evidence type="ECO:0000313" key="2">
    <source>
        <dbReference type="Proteomes" id="UP000225277"/>
    </source>
</evidence>
<dbReference type="Proteomes" id="UP000225277">
    <property type="component" value="Unassembled WGS sequence"/>
</dbReference>